<dbReference type="Proteomes" id="UP000887575">
    <property type="component" value="Unassembled WGS sequence"/>
</dbReference>
<protein>
    <submittedName>
        <fullName evidence="2">Uncharacterized protein</fullName>
    </submittedName>
</protein>
<reference evidence="2" key="1">
    <citation type="submission" date="2024-02" db="UniProtKB">
        <authorList>
            <consortium name="WormBaseParasite"/>
        </authorList>
    </citation>
    <scope>IDENTIFICATION</scope>
</reference>
<dbReference type="AlphaFoldDB" id="A0AAF3FQ43"/>
<keyword evidence="1" id="KW-1185">Reference proteome</keyword>
<name>A0AAF3FQ43_9BILA</name>
<sequence>MSRKSSSSEEDPGARSVSVSILKDSGTKVQLMLKAHGLKKRKSLLNSIVTIFKKPSSPSRLLSNGRFTKFEITSHSLAFNLEVQTAKRKKKGNENRTELFVCDIKQFPSQVNPDSVEFEILEPASGECFILMSLVKVSDLNINWKEFLDTNGTIDVTQI</sequence>
<organism evidence="1 2">
    <name type="scientific">Mesorhabditis belari</name>
    <dbReference type="NCBI Taxonomy" id="2138241"/>
    <lineage>
        <taxon>Eukaryota</taxon>
        <taxon>Metazoa</taxon>
        <taxon>Ecdysozoa</taxon>
        <taxon>Nematoda</taxon>
        <taxon>Chromadorea</taxon>
        <taxon>Rhabditida</taxon>
        <taxon>Rhabditina</taxon>
        <taxon>Rhabditomorpha</taxon>
        <taxon>Rhabditoidea</taxon>
        <taxon>Rhabditidae</taxon>
        <taxon>Mesorhabditinae</taxon>
        <taxon>Mesorhabditis</taxon>
    </lineage>
</organism>
<proteinExistence type="predicted"/>
<dbReference type="WBParaSite" id="MBELARI_LOCUS8881">
    <property type="protein sequence ID" value="MBELARI_LOCUS8881"/>
    <property type="gene ID" value="MBELARI_LOCUS8881"/>
</dbReference>
<evidence type="ECO:0000313" key="2">
    <source>
        <dbReference type="WBParaSite" id="MBELARI_LOCUS8881"/>
    </source>
</evidence>
<accession>A0AAF3FQ43</accession>
<evidence type="ECO:0000313" key="1">
    <source>
        <dbReference type="Proteomes" id="UP000887575"/>
    </source>
</evidence>